<keyword evidence="2" id="KW-1133">Transmembrane helix</keyword>
<evidence type="ECO:0000256" key="1">
    <source>
        <dbReference type="SAM" id="MobiDB-lite"/>
    </source>
</evidence>
<evidence type="ECO:0000256" key="2">
    <source>
        <dbReference type="SAM" id="Phobius"/>
    </source>
</evidence>
<feature type="domain" description="DUF4350" evidence="3">
    <location>
        <begin position="50"/>
        <end position="230"/>
    </location>
</feature>
<organism evidence="4 5">
    <name type="scientific">Streptomyces lonarensis</name>
    <dbReference type="NCBI Taxonomy" id="700599"/>
    <lineage>
        <taxon>Bacteria</taxon>
        <taxon>Bacillati</taxon>
        <taxon>Actinomycetota</taxon>
        <taxon>Actinomycetes</taxon>
        <taxon>Kitasatosporales</taxon>
        <taxon>Streptomycetaceae</taxon>
        <taxon>Streptomyces</taxon>
    </lineage>
</organism>
<dbReference type="Pfam" id="PF14258">
    <property type="entry name" value="DUF4350"/>
    <property type="match status" value="1"/>
</dbReference>
<gene>
    <name evidence="4" type="ORF">HCN56_19565</name>
</gene>
<feature type="compositionally biased region" description="Pro residues" evidence="1">
    <location>
        <begin position="401"/>
        <end position="418"/>
    </location>
</feature>
<dbReference type="EMBL" id="JAAVJD010000190">
    <property type="protein sequence ID" value="NJQ07720.1"/>
    <property type="molecule type" value="Genomic_DNA"/>
</dbReference>
<dbReference type="Proteomes" id="UP000578686">
    <property type="component" value="Unassembled WGS sequence"/>
</dbReference>
<dbReference type="AlphaFoldDB" id="A0A7X6D445"/>
<proteinExistence type="predicted"/>
<name>A0A7X6D445_9ACTN</name>
<keyword evidence="5" id="KW-1185">Reference proteome</keyword>
<evidence type="ECO:0000313" key="4">
    <source>
        <dbReference type="EMBL" id="NJQ07720.1"/>
    </source>
</evidence>
<feature type="region of interest" description="Disordered" evidence="1">
    <location>
        <begin position="391"/>
        <end position="424"/>
    </location>
</feature>
<comment type="caution">
    <text evidence="4">The sequence shown here is derived from an EMBL/GenBank/DDBJ whole genome shotgun (WGS) entry which is preliminary data.</text>
</comment>
<keyword evidence="2" id="KW-0812">Transmembrane</keyword>
<reference evidence="4 5" key="1">
    <citation type="submission" date="2020-03" db="EMBL/GenBank/DDBJ databases">
        <title>Draft genome of Streptomyces sp. ventii, isolated from the Axial Seamount in the Pacific Ocean, and resequencing of the two type strains Streptomyces lonarensis strain NCL 716 and Streptomyces bohaiensis strain 11A07.</title>
        <authorList>
            <person name="Loughran R.M."/>
            <person name="Pfannmuller K.M."/>
            <person name="Wasson B.J."/>
            <person name="Deadmond M.C."/>
            <person name="Paddock B.E."/>
            <person name="Koyack M.J."/>
            <person name="Gallegos D.A."/>
            <person name="Mitchell E.A."/>
            <person name="Ushijima B."/>
            <person name="Saw J.H."/>
            <person name="Mcphail K.L."/>
            <person name="Videau P."/>
        </authorList>
    </citation>
    <scope>NUCLEOTIDE SEQUENCE [LARGE SCALE GENOMIC DNA]</scope>
    <source>
        <strain evidence="4 5">NCL716</strain>
    </source>
</reference>
<evidence type="ECO:0000259" key="3">
    <source>
        <dbReference type="Pfam" id="PF14258"/>
    </source>
</evidence>
<evidence type="ECO:0000313" key="5">
    <source>
        <dbReference type="Proteomes" id="UP000578686"/>
    </source>
</evidence>
<keyword evidence="2" id="KW-0472">Membrane</keyword>
<dbReference type="RefSeq" id="WP_167972975.1">
    <property type="nucleotide sequence ID" value="NZ_JAAVJD010000190.1"/>
</dbReference>
<dbReference type="InterPro" id="IPR025646">
    <property type="entry name" value="DUF4350"/>
</dbReference>
<protein>
    <submittedName>
        <fullName evidence="4">DUF4350 domain-containing protein</fullName>
    </submittedName>
</protein>
<accession>A0A7X6D445</accession>
<feature type="transmembrane region" description="Helical" evidence="2">
    <location>
        <begin position="21"/>
        <end position="39"/>
    </location>
</feature>
<sequence>MSATTTAVSPDSRALWRGGRGPLLGVVVVLVAGVLLAVLRSGDGGALRHDSPTPAGALALTTLLAEEGIRTTPVGTAAEAGRALGPDTTLLVAFPNAVPPSRLTDLRREAARADARLVLVSPGEGAVHRIAPGVELAGEAEVDERQPGCADPTARRAGGATLGGRVFDLSAVEGAAACYGQGSLGTLAVLGATDGTDGTRAATVLLGSPEFLTNDALADDGNAALAMGLLGATEKLLWYVPDGSEPPPEQDEQSLLDLTGDNWRWAAGQLVVAVLFAAVWRMRRLGPAVPERLPVRIRAAETTEGRARLYHRAGARGRAADALRESTRARLAPLVGVRPSAPVSELVRAVGDRTGRPSAEVEALLAGPEPADDPALIALADDLDTLREHVAQLPGAGARPSPAPPSQPPADPGRPPAPPKKDTP</sequence>